<dbReference type="PANTHER" id="PTHR43840:SF15">
    <property type="entry name" value="MITOCHONDRIAL METAL TRANSPORTER 1-RELATED"/>
    <property type="match status" value="1"/>
</dbReference>
<dbReference type="PANTHER" id="PTHR43840">
    <property type="entry name" value="MITOCHONDRIAL METAL TRANSPORTER 1-RELATED"/>
    <property type="match status" value="1"/>
</dbReference>
<dbReference type="Pfam" id="PF16916">
    <property type="entry name" value="ZT_dimer"/>
    <property type="match status" value="1"/>
</dbReference>
<dbReference type="EMBL" id="DTMM01000159">
    <property type="protein sequence ID" value="HFT93790.1"/>
    <property type="molecule type" value="Genomic_DNA"/>
</dbReference>
<comment type="caution">
    <text evidence="11">The sequence shown here is derived from an EMBL/GenBank/DDBJ whole genome shotgun (WGS) entry which is preliminary data.</text>
</comment>
<name>A0A7C3QSH9_9BACT</name>
<dbReference type="Pfam" id="PF01545">
    <property type="entry name" value="Cation_efflux"/>
    <property type="match status" value="1"/>
</dbReference>
<evidence type="ECO:0000259" key="9">
    <source>
        <dbReference type="Pfam" id="PF01545"/>
    </source>
</evidence>
<feature type="domain" description="Cation efflux protein transmembrane" evidence="9">
    <location>
        <begin position="42"/>
        <end position="227"/>
    </location>
</feature>
<evidence type="ECO:0000256" key="6">
    <source>
        <dbReference type="ARBA" id="ARBA00023136"/>
    </source>
</evidence>
<keyword evidence="3" id="KW-0813">Transport</keyword>
<dbReference type="Gene3D" id="3.30.70.1350">
    <property type="entry name" value="Cation efflux protein, cytoplasmic domain"/>
    <property type="match status" value="1"/>
</dbReference>
<feature type="region of interest" description="Disordered" evidence="7">
    <location>
        <begin position="315"/>
        <end position="341"/>
    </location>
</feature>
<evidence type="ECO:0000256" key="5">
    <source>
        <dbReference type="ARBA" id="ARBA00022989"/>
    </source>
</evidence>
<dbReference type="GO" id="GO:0015093">
    <property type="term" value="F:ferrous iron transmembrane transporter activity"/>
    <property type="evidence" value="ECO:0007669"/>
    <property type="project" value="TreeGrafter"/>
</dbReference>
<comment type="subcellular location">
    <subcellularLocation>
        <location evidence="1">Membrane</location>
        <topology evidence="1">Multi-pass membrane protein</topology>
    </subcellularLocation>
</comment>
<dbReference type="InterPro" id="IPR002524">
    <property type="entry name" value="Cation_efflux"/>
</dbReference>
<evidence type="ECO:0000256" key="8">
    <source>
        <dbReference type="SAM" id="Phobius"/>
    </source>
</evidence>
<reference evidence="11" key="1">
    <citation type="journal article" date="2020" name="mSystems">
        <title>Genome- and Community-Level Interaction Insights into Carbon Utilization and Element Cycling Functions of Hydrothermarchaeota in Hydrothermal Sediment.</title>
        <authorList>
            <person name="Zhou Z."/>
            <person name="Liu Y."/>
            <person name="Xu W."/>
            <person name="Pan J."/>
            <person name="Luo Z.H."/>
            <person name="Li M."/>
        </authorList>
    </citation>
    <scope>NUCLEOTIDE SEQUENCE [LARGE SCALE GENOMIC DNA]</scope>
    <source>
        <strain evidence="11">SpSt-902</strain>
    </source>
</reference>
<dbReference type="InterPro" id="IPR058533">
    <property type="entry name" value="Cation_efflux_TM"/>
</dbReference>
<gene>
    <name evidence="11" type="ORF">ENX03_07650</name>
</gene>
<dbReference type="Gene3D" id="1.20.1510.10">
    <property type="entry name" value="Cation efflux protein transmembrane domain"/>
    <property type="match status" value="1"/>
</dbReference>
<evidence type="ECO:0000256" key="3">
    <source>
        <dbReference type="ARBA" id="ARBA00022448"/>
    </source>
</evidence>
<dbReference type="NCBIfam" id="TIGR01297">
    <property type="entry name" value="CDF"/>
    <property type="match status" value="1"/>
</dbReference>
<sequence length="341" mass="37053">MRRELPVSVFHLHSGHDHSPSGSMRFLRLEADEGALRVFVWSFLILALTAAFEIVISLVSGSVSLLSDAFHNVADALTGVPLWLAFFLGRKKPTARYPHGYGKFEDLAGVMIVSLVLLSSAFSITRSFGKFLHPQIFLHPGWVALASVTGFIGNEAVALLRIRAGRRTGSVSLVADGQHARVDGLASLSVLAGVAGSVTGHPLWDPLVGFFLGFVIFLIGIRMARDVGIHLSDGIEPGVLETIRHAAGDGPGIREVSRVRARWMGHCMRCDVLMVLDGPISFQESRRLAREAEDRIRKALPFMEEVLVVVEPPYEEGDSTAFPSGNAGSEDQEPGKDETHQ</sequence>
<dbReference type="AlphaFoldDB" id="A0A7C3QSH9"/>
<dbReference type="InterPro" id="IPR027470">
    <property type="entry name" value="Cation_efflux_CTD"/>
</dbReference>
<evidence type="ECO:0000256" key="2">
    <source>
        <dbReference type="ARBA" id="ARBA00008114"/>
    </source>
</evidence>
<dbReference type="GO" id="GO:0015086">
    <property type="term" value="F:cadmium ion transmembrane transporter activity"/>
    <property type="evidence" value="ECO:0007669"/>
    <property type="project" value="TreeGrafter"/>
</dbReference>
<dbReference type="SUPFAM" id="SSF161111">
    <property type="entry name" value="Cation efflux protein transmembrane domain-like"/>
    <property type="match status" value="1"/>
</dbReference>
<feature type="transmembrane region" description="Helical" evidence="8">
    <location>
        <begin position="108"/>
        <end position="129"/>
    </location>
</feature>
<dbReference type="GO" id="GO:0006882">
    <property type="term" value="P:intracellular zinc ion homeostasis"/>
    <property type="evidence" value="ECO:0007669"/>
    <property type="project" value="TreeGrafter"/>
</dbReference>
<feature type="transmembrane region" description="Helical" evidence="8">
    <location>
        <begin position="207"/>
        <end position="224"/>
    </location>
</feature>
<feature type="transmembrane region" description="Helical" evidence="8">
    <location>
        <begin position="38"/>
        <end position="63"/>
    </location>
</feature>
<evidence type="ECO:0000313" key="11">
    <source>
        <dbReference type="EMBL" id="HFT93790.1"/>
    </source>
</evidence>
<keyword evidence="4 8" id="KW-0812">Transmembrane</keyword>
<keyword evidence="6 8" id="KW-0472">Membrane</keyword>
<dbReference type="InterPro" id="IPR036837">
    <property type="entry name" value="Cation_efflux_CTD_sf"/>
</dbReference>
<dbReference type="InterPro" id="IPR050291">
    <property type="entry name" value="CDF_Transporter"/>
</dbReference>
<organism evidence="11">
    <name type="scientific">Leptospirillum ferriphilum</name>
    <dbReference type="NCBI Taxonomy" id="178606"/>
    <lineage>
        <taxon>Bacteria</taxon>
        <taxon>Pseudomonadati</taxon>
        <taxon>Nitrospirota</taxon>
        <taxon>Nitrospiria</taxon>
        <taxon>Nitrospirales</taxon>
        <taxon>Nitrospiraceae</taxon>
        <taxon>Leptospirillum</taxon>
    </lineage>
</organism>
<dbReference type="GO" id="GO:0015341">
    <property type="term" value="F:zinc efflux antiporter activity"/>
    <property type="evidence" value="ECO:0007669"/>
    <property type="project" value="TreeGrafter"/>
</dbReference>
<proteinExistence type="inferred from homology"/>
<evidence type="ECO:0000259" key="10">
    <source>
        <dbReference type="Pfam" id="PF16916"/>
    </source>
</evidence>
<evidence type="ECO:0000256" key="1">
    <source>
        <dbReference type="ARBA" id="ARBA00004141"/>
    </source>
</evidence>
<protein>
    <submittedName>
        <fullName evidence="11">Cation transporter</fullName>
    </submittedName>
</protein>
<keyword evidence="5 8" id="KW-1133">Transmembrane helix</keyword>
<dbReference type="InterPro" id="IPR027469">
    <property type="entry name" value="Cation_efflux_TMD_sf"/>
</dbReference>
<evidence type="ECO:0000256" key="7">
    <source>
        <dbReference type="SAM" id="MobiDB-lite"/>
    </source>
</evidence>
<accession>A0A7C3QSH9</accession>
<dbReference type="GO" id="GO:0005886">
    <property type="term" value="C:plasma membrane"/>
    <property type="evidence" value="ECO:0007669"/>
    <property type="project" value="TreeGrafter"/>
</dbReference>
<comment type="similarity">
    <text evidence="2">Belongs to the cation diffusion facilitator (CDF) transporter (TC 2.A.4) family.</text>
</comment>
<dbReference type="SUPFAM" id="SSF160240">
    <property type="entry name" value="Cation efflux protein cytoplasmic domain-like"/>
    <property type="match status" value="1"/>
</dbReference>
<feature type="domain" description="Cation efflux protein cytoplasmic" evidence="10">
    <location>
        <begin position="240"/>
        <end position="312"/>
    </location>
</feature>
<feature type="transmembrane region" description="Helical" evidence="8">
    <location>
        <begin position="141"/>
        <end position="162"/>
    </location>
</feature>
<evidence type="ECO:0000256" key="4">
    <source>
        <dbReference type="ARBA" id="ARBA00022692"/>
    </source>
</evidence>